<dbReference type="InterPro" id="IPR050890">
    <property type="entry name" value="PTS_EIIA_component"/>
</dbReference>
<accession>A0A345PEZ5</accession>
<reference evidence="9" key="1">
    <citation type="submission" date="2017-11" db="EMBL/GenBank/DDBJ databases">
        <authorList>
            <person name="Zhu W."/>
        </authorList>
    </citation>
    <scope>NUCLEOTIDE SEQUENCE [LARGE SCALE GENOMIC DNA]</scope>
    <source>
        <strain evidence="9">160</strain>
    </source>
</reference>
<name>A0A345PEZ5_9BACI</name>
<dbReference type="GO" id="GO:0016301">
    <property type="term" value="F:kinase activity"/>
    <property type="evidence" value="ECO:0007669"/>
    <property type="project" value="UniProtKB-KW"/>
</dbReference>
<evidence type="ECO:0000256" key="1">
    <source>
        <dbReference type="ARBA" id="ARBA00004496"/>
    </source>
</evidence>
<dbReference type="KEGG" id="ocn:CUC15_06435"/>
<dbReference type="InterPro" id="IPR011055">
    <property type="entry name" value="Dup_hybrid_motif"/>
</dbReference>
<evidence type="ECO:0000256" key="5">
    <source>
        <dbReference type="ARBA" id="ARBA00022683"/>
    </source>
</evidence>
<keyword evidence="3 8" id="KW-0762">Sugar transport</keyword>
<dbReference type="PROSITE" id="PS00371">
    <property type="entry name" value="PTS_EIIA_TYPE_1_HIS"/>
    <property type="match status" value="1"/>
</dbReference>
<dbReference type="GO" id="GO:0009401">
    <property type="term" value="P:phosphoenolpyruvate-dependent sugar phosphotransferase system"/>
    <property type="evidence" value="ECO:0007669"/>
    <property type="project" value="UniProtKB-KW"/>
</dbReference>
<protein>
    <submittedName>
        <fullName evidence="8">PTS glucose transporter subunit IIA</fullName>
    </submittedName>
</protein>
<dbReference type="SUPFAM" id="SSF51261">
    <property type="entry name" value="Duplicated hybrid motif"/>
    <property type="match status" value="1"/>
</dbReference>
<dbReference type="NCBIfam" id="TIGR00830">
    <property type="entry name" value="PTBA"/>
    <property type="match status" value="1"/>
</dbReference>
<dbReference type="Pfam" id="PF00358">
    <property type="entry name" value="PTS_EIIA_1"/>
    <property type="match status" value="1"/>
</dbReference>
<keyword evidence="9" id="KW-1185">Reference proteome</keyword>
<comment type="subcellular location">
    <subcellularLocation>
        <location evidence="1">Cytoplasm</location>
    </subcellularLocation>
</comment>
<dbReference type="PANTHER" id="PTHR45008">
    <property type="entry name" value="PTS SYSTEM GLUCOSE-SPECIFIC EIIA COMPONENT"/>
    <property type="match status" value="1"/>
</dbReference>
<dbReference type="Proteomes" id="UP000253908">
    <property type="component" value="Chromosome"/>
</dbReference>
<evidence type="ECO:0000256" key="2">
    <source>
        <dbReference type="ARBA" id="ARBA00022448"/>
    </source>
</evidence>
<evidence type="ECO:0000256" key="3">
    <source>
        <dbReference type="ARBA" id="ARBA00022597"/>
    </source>
</evidence>
<keyword evidence="4" id="KW-0808">Transferase</keyword>
<feature type="domain" description="PTS EIIA type-1" evidence="7">
    <location>
        <begin position="33"/>
        <end position="137"/>
    </location>
</feature>
<dbReference type="PANTHER" id="PTHR45008:SF1">
    <property type="entry name" value="PTS SYSTEM GLUCOSE-SPECIFIC EIIA COMPONENT"/>
    <property type="match status" value="1"/>
</dbReference>
<keyword evidence="2" id="KW-0813">Transport</keyword>
<sequence>MLKNLFKKNEAIKDITILAPVSGELIGLEKVPDPVFAEKMMGDGIAIDPSIGEIFSPVNGKIIQLFPTKHAIGIEAENGAEILIHVGLDTVNLNGEGFTAHVEEGKKVKQGDHLLSFNLEMIRERATGTIIPIIITNTDAFSSIKAENKKQVMAGKDAILLVNK</sequence>
<gene>
    <name evidence="8" type="ORF">CUC15_06435</name>
</gene>
<keyword evidence="5" id="KW-0598">Phosphotransferase system</keyword>
<evidence type="ECO:0000313" key="9">
    <source>
        <dbReference type="Proteomes" id="UP000253908"/>
    </source>
</evidence>
<dbReference type="AlphaFoldDB" id="A0A345PEZ5"/>
<dbReference type="EMBL" id="CP024848">
    <property type="protein sequence ID" value="AXI08575.1"/>
    <property type="molecule type" value="Genomic_DNA"/>
</dbReference>
<dbReference type="PROSITE" id="PS51093">
    <property type="entry name" value="PTS_EIIA_TYPE_1"/>
    <property type="match status" value="1"/>
</dbReference>
<keyword evidence="6" id="KW-0418">Kinase</keyword>
<organism evidence="8 9">
    <name type="scientific">Oceanobacillus zhaokaii</name>
    <dbReference type="NCBI Taxonomy" id="2052660"/>
    <lineage>
        <taxon>Bacteria</taxon>
        <taxon>Bacillati</taxon>
        <taxon>Bacillota</taxon>
        <taxon>Bacilli</taxon>
        <taxon>Bacillales</taxon>
        <taxon>Bacillaceae</taxon>
        <taxon>Oceanobacillus</taxon>
    </lineage>
</organism>
<evidence type="ECO:0000259" key="7">
    <source>
        <dbReference type="PROSITE" id="PS51093"/>
    </source>
</evidence>
<dbReference type="RefSeq" id="WP_114915870.1">
    <property type="nucleotide sequence ID" value="NZ_CP024848.1"/>
</dbReference>
<dbReference type="InterPro" id="IPR001127">
    <property type="entry name" value="PTS_EIIA_1_perm"/>
</dbReference>
<dbReference type="GO" id="GO:0005737">
    <property type="term" value="C:cytoplasm"/>
    <property type="evidence" value="ECO:0007669"/>
    <property type="project" value="UniProtKB-SubCell"/>
</dbReference>
<proteinExistence type="predicted"/>
<evidence type="ECO:0000256" key="6">
    <source>
        <dbReference type="ARBA" id="ARBA00022777"/>
    </source>
</evidence>
<evidence type="ECO:0000256" key="4">
    <source>
        <dbReference type="ARBA" id="ARBA00022679"/>
    </source>
</evidence>
<dbReference type="Gene3D" id="2.70.70.10">
    <property type="entry name" value="Glucose Permease (Domain IIA)"/>
    <property type="match status" value="1"/>
</dbReference>
<evidence type="ECO:0000313" key="8">
    <source>
        <dbReference type="EMBL" id="AXI08575.1"/>
    </source>
</evidence>
<dbReference type="FunFam" id="2.70.70.10:FF:000001">
    <property type="entry name" value="PTS system glucose-specific IIA component"/>
    <property type="match status" value="1"/>
</dbReference>
<dbReference type="OrthoDB" id="92465at2"/>